<dbReference type="AlphaFoldDB" id="A0A1C9W465"/>
<dbReference type="InterPro" id="IPR006311">
    <property type="entry name" value="TAT_signal"/>
</dbReference>
<organism evidence="13 14">
    <name type="scientific">Microbulbifer aggregans</name>
    <dbReference type="NCBI Taxonomy" id="1769779"/>
    <lineage>
        <taxon>Bacteria</taxon>
        <taxon>Pseudomonadati</taxon>
        <taxon>Pseudomonadota</taxon>
        <taxon>Gammaproteobacteria</taxon>
        <taxon>Cellvibrionales</taxon>
        <taxon>Microbulbiferaceae</taxon>
        <taxon>Microbulbifer</taxon>
    </lineage>
</organism>
<dbReference type="STRING" id="1769779.AUP74_00478"/>
<comment type="pathway">
    <text evidence="2">Cell wall biogenesis; cell wall polysaccharide biosynthesis.</text>
</comment>
<dbReference type="GO" id="GO:0046872">
    <property type="term" value="F:metal ion binding"/>
    <property type="evidence" value="ECO:0007669"/>
    <property type="project" value="UniProtKB-KW"/>
</dbReference>
<evidence type="ECO:0000256" key="10">
    <source>
        <dbReference type="ARBA" id="ARBA00093448"/>
    </source>
</evidence>
<keyword evidence="5 12" id="KW-0732">Signal</keyword>
<evidence type="ECO:0000256" key="9">
    <source>
        <dbReference type="ARBA" id="ARBA00023316"/>
    </source>
</evidence>
<keyword evidence="7" id="KW-0862">Zinc</keyword>
<dbReference type="InterPro" id="IPR009045">
    <property type="entry name" value="Zn_M74/Hedgehog-like"/>
</dbReference>
<dbReference type="PANTHER" id="PTHR37425:SF1">
    <property type="entry name" value="OUTER MEMBRANE PROTEIN"/>
    <property type="match status" value="1"/>
</dbReference>
<dbReference type="GO" id="GO:0071555">
    <property type="term" value="P:cell wall organization"/>
    <property type="evidence" value="ECO:0007669"/>
    <property type="project" value="UniProtKB-KW"/>
</dbReference>
<feature type="signal peptide" evidence="12">
    <location>
        <begin position="1"/>
        <end position="31"/>
    </location>
</feature>
<evidence type="ECO:0000256" key="4">
    <source>
        <dbReference type="ARBA" id="ARBA00022723"/>
    </source>
</evidence>
<keyword evidence="3" id="KW-0645">Protease</keyword>
<dbReference type="SUPFAM" id="SSF55166">
    <property type="entry name" value="Hedgehog/DD-peptidase"/>
    <property type="match status" value="1"/>
</dbReference>
<dbReference type="GO" id="GO:0006508">
    <property type="term" value="P:proteolysis"/>
    <property type="evidence" value="ECO:0007669"/>
    <property type="project" value="UniProtKB-KW"/>
</dbReference>
<evidence type="ECO:0000256" key="11">
    <source>
        <dbReference type="ARBA" id="ARBA00093666"/>
    </source>
</evidence>
<comment type="similarity">
    <text evidence="10">Belongs to the peptidase M15 family.</text>
</comment>
<dbReference type="RefSeq" id="WP_069946157.1">
    <property type="nucleotide sequence ID" value="NZ_CP014143.1"/>
</dbReference>
<keyword evidence="14" id="KW-1185">Reference proteome</keyword>
<dbReference type="Gene3D" id="3.30.1380.10">
    <property type="match status" value="1"/>
</dbReference>
<dbReference type="EMBL" id="CP014143">
    <property type="protein sequence ID" value="AOS95949.1"/>
    <property type="molecule type" value="Genomic_DNA"/>
</dbReference>
<dbReference type="PANTHER" id="PTHR37425">
    <property type="match status" value="1"/>
</dbReference>
<keyword evidence="8" id="KW-0482">Metalloprotease</keyword>
<dbReference type="CDD" id="cd14844">
    <property type="entry name" value="Zn-DD-carboxypeptidase_like"/>
    <property type="match status" value="1"/>
</dbReference>
<proteinExistence type="inferred from homology"/>
<dbReference type="GO" id="GO:0008237">
    <property type="term" value="F:metallopeptidase activity"/>
    <property type="evidence" value="ECO:0007669"/>
    <property type="project" value="UniProtKB-KW"/>
</dbReference>
<evidence type="ECO:0000256" key="1">
    <source>
        <dbReference type="ARBA" id="ARBA00001947"/>
    </source>
</evidence>
<dbReference type="OrthoDB" id="9782994at2"/>
<dbReference type="Proteomes" id="UP000095672">
    <property type="component" value="Chromosome"/>
</dbReference>
<accession>A0A1C9W465</accession>
<dbReference type="Pfam" id="PF05951">
    <property type="entry name" value="Peptidase_M15_2"/>
    <property type="match status" value="1"/>
</dbReference>
<feature type="chain" id="PRO_5008895400" description="Murein endopeptidase K" evidence="12">
    <location>
        <begin position="32"/>
        <end position="181"/>
    </location>
</feature>
<evidence type="ECO:0000256" key="3">
    <source>
        <dbReference type="ARBA" id="ARBA00022670"/>
    </source>
</evidence>
<evidence type="ECO:0000256" key="7">
    <source>
        <dbReference type="ARBA" id="ARBA00022833"/>
    </source>
</evidence>
<dbReference type="PATRIC" id="fig|1769779.3.peg.479"/>
<dbReference type="KEGG" id="micc:AUP74_00478"/>
<dbReference type="InterPro" id="IPR010275">
    <property type="entry name" value="MepK"/>
</dbReference>
<name>A0A1C9W465_9GAMM</name>
<evidence type="ECO:0000256" key="8">
    <source>
        <dbReference type="ARBA" id="ARBA00023049"/>
    </source>
</evidence>
<evidence type="ECO:0000313" key="14">
    <source>
        <dbReference type="Proteomes" id="UP000095672"/>
    </source>
</evidence>
<protein>
    <recommendedName>
        <fullName evidence="11">Murein endopeptidase K</fullName>
    </recommendedName>
</protein>
<evidence type="ECO:0000313" key="13">
    <source>
        <dbReference type="EMBL" id="AOS95949.1"/>
    </source>
</evidence>
<evidence type="ECO:0000256" key="6">
    <source>
        <dbReference type="ARBA" id="ARBA00022801"/>
    </source>
</evidence>
<comment type="cofactor">
    <cofactor evidence="1">
        <name>Zn(2+)</name>
        <dbReference type="ChEBI" id="CHEBI:29105"/>
    </cofactor>
</comment>
<evidence type="ECO:0000256" key="5">
    <source>
        <dbReference type="ARBA" id="ARBA00022729"/>
    </source>
</evidence>
<keyword evidence="4" id="KW-0479">Metal-binding</keyword>
<evidence type="ECO:0000256" key="12">
    <source>
        <dbReference type="SAM" id="SignalP"/>
    </source>
</evidence>
<gene>
    <name evidence="13" type="ORF">AUP74_00478</name>
</gene>
<keyword evidence="6" id="KW-0378">Hydrolase</keyword>
<dbReference type="PROSITE" id="PS51318">
    <property type="entry name" value="TAT"/>
    <property type="match status" value="1"/>
</dbReference>
<evidence type="ECO:0000256" key="2">
    <source>
        <dbReference type="ARBA" id="ARBA00004776"/>
    </source>
</evidence>
<reference evidence="14" key="1">
    <citation type="submission" date="2016-01" db="EMBL/GenBank/DDBJ databases">
        <title>Complete genome sequence of Microbulbifer sp. CCB-MM1, a halophile isolated from Matang Mangrove Forest, Perak.</title>
        <authorList>
            <person name="Moh T.H."/>
            <person name="Dinesh B."/>
            <person name="Lau N.-S."/>
            <person name="Go F."/>
            <person name="Alexander Chong S.-C."/>
        </authorList>
    </citation>
    <scope>NUCLEOTIDE SEQUENCE [LARGE SCALE GENOMIC DNA]</scope>
    <source>
        <strain evidence="14">CCB-MM1</strain>
    </source>
</reference>
<sequence length="181" mass="20095" precursor="true">MKQGIKNLSRRRFLAVTGAAAATVAASPTFAKVGNARTLKMRNLHTGERLNTAYWSNGDYDSAGLKQFNRLLRDHRANEVTRMDPKLFDIVYKLKEKLNYNGEVEIISGYRSAKTNAKLRAAGRGVARRSYHTRGMALDIRMPGISTSTLRKAAMELRAGGVGHYPKSGFVHVDTGPVRSW</sequence>
<keyword evidence="9" id="KW-0961">Cell wall biogenesis/degradation</keyword>